<dbReference type="GO" id="GO:0051537">
    <property type="term" value="F:2 iron, 2 sulfur cluster binding"/>
    <property type="evidence" value="ECO:0007669"/>
    <property type="project" value="UniProtKB-KW"/>
</dbReference>
<keyword evidence="10" id="KW-1185">Reference proteome</keyword>
<dbReference type="PROSITE" id="PS00570">
    <property type="entry name" value="RING_HYDROXYL_ALPHA"/>
    <property type="match status" value="1"/>
</dbReference>
<dbReference type="InterPro" id="IPR036922">
    <property type="entry name" value="Rieske_2Fe-2S_sf"/>
</dbReference>
<evidence type="ECO:0000256" key="2">
    <source>
        <dbReference type="ARBA" id="ARBA00022714"/>
    </source>
</evidence>
<evidence type="ECO:0000256" key="7">
    <source>
        <dbReference type="ARBA" id="ARBA00023027"/>
    </source>
</evidence>
<gene>
    <name evidence="9" type="ORF">ETSY1_20720</name>
</gene>
<keyword evidence="2" id="KW-0001">2Fe-2S</keyword>
<comment type="caution">
    <text evidence="9">The sequence shown here is derived from an EMBL/GenBank/DDBJ whole genome shotgun (WGS) entry which is preliminary data.</text>
</comment>
<dbReference type="EMBL" id="AZHW01000598">
    <property type="protein sequence ID" value="ETW97967.1"/>
    <property type="molecule type" value="Genomic_DNA"/>
</dbReference>
<organism evidence="9 10">
    <name type="scientific">Entotheonella factor</name>
    <dbReference type="NCBI Taxonomy" id="1429438"/>
    <lineage>
        <taxon>Bacteria</taxon>
        <taxon>Pseudomonadati</taxon>
        <taxon>Nitrospinota/Tectimicrobiota group</taxon>
        <taxon>Candidatus Tectimicrobiota</taxon>
        <taxon>Candidatus Entotheonellia</taxon>
        <taxon>Candidatus Entotheonellales</taxon>
        <taxon>Candidatus Entotheonellaceae</taxon>
        <taxon>Candidatus Entotheonella</taxon>
    </lineage>
</organism>
<dbReference type="Pfam" id="PF00848">
    <property type="entry name" value="Ring_hydroxyl_A"/>
    <property type="match status" value="1"/>
</dbReference>
<dbReference type="PANTHER" id="PTHR43756:SF5">
    <property type="entry name" value="CHOLINE MONOOXYGENASE, CHLOROPLASTIC"/>
    <property type="match status" value="1"/>
</dbReference>
<dbReference type="HOGENOM" id="CLU_1317823_0_0_7"/>
<evidence type="ECO:0000256" key="3">
    <source>
        <dbReference type="ARBA" id="ARBA00022723"/>
    </source>
</evidence>
<dbReference type="InterPro" id="IPR015881">
    <property type="entry name" value="ARHD_Rieske_2Fe_2S"/>
</dbReference>
<keyword evidence="5" id="KW-0408">Iron</keyword>
<dbReference type="PRINTS" id="PR00090">
    <property type="entry name" value="RNGDIOXGNASE"/>
</dbReference>
<evidence type="ECO:0000259" key="8">
    <source>
        <dbReference type="PROSITE" id="PS51296"/>
    </source>
</evidence>
<proteinExistence type="predicted"/>
<dbReference type="SUPFAM" id="SSF55961">
    <property type="entry name" value="Bet v1-like"/>
    <property type="match status" value="1"/>
</dbReference>
<dbReference type="Proteomes" id="UP000019141">
    <property type="component" value="Unassembled WGS sequence"/>
</dbReference>
<dbReference type="InterPro" id="IPR001663">
    <property type="entry name" value="Rng_hydr_dOase-A"/>
</dbReference>
<dbReference type="InterPro" id="IPR017941">
    <property type="entry name" value="Rieske_2Fe-2S"/>
</dbReference>
<dbReference type="Gene3D" id="2.102.10.10">
    <property type="entry name" value="Rieske [2Fe-2S] iron-sulphur domain"/>
    <property type="match status" value="1"/>
</dbReference>
<keyword evidence="3" id="KW-0479">Metal-binding</keyword>
<accession>W4LJ11</accession>
<evidence type="ECO:0000256" key="5">
    <source>
        <dbReference type="ARBA" id="ARBA00023004"/>
    </source>
</evidence>
<evidence type="ECO:0000313" key="9">
    <source>
        <dbReference type="EMBL" id="ETW97967.1"/>
    </source>
</evidence>
<dbReference type="GO" id="GO:0005506">
    <property type="term" value="F:iron ion binding"/>
    <property type="evidence" value="ECO:0007669"/>
    <property type="project" value="InterPro"/>
</dbReference>
<dbReference type="InterPro" id="IPR015879">
    <property type="entry name" value="Ring_hydroxy_dOase_asu_C_dom"/>
</dbReference>
<name>W4LJ11_ENTF1</name>
<feature type="non-terminal residue" evidence="9">
    <location>
        <position position="209"/>
    </location>
</feature>
<keyword evidence="7" id="KW-0520">NAD</keyword>
<dbReference type="CDD" id="cd03469">
    <property type="entry name" value="Rieske_RO_Alpha_N"/>
    <property type="match status" value="1"/>
</dbReference>
<evidence type="ECO:0000256" key="1">
    <source>
        <dbReference type="ARBA" id="ARBA00001962"/>
    </source>
</evidence>
<dbReference type="Gene3D" id="3.90.380.10">
    <property type="entry name" value="Naphthalene 1,2-dioxygenase Alpha Subunit, Chain A, domain 1"/>
    <property type="match status" value="1"/>
</dbReference>
<evidence type="ECO:0000256" key="4">
    <source>
        <dbReference type="ARBA" id="ARBA00023002"/>
    </source>
</evidence>
<reference evidence="9 10" key="1">
    <citation type="journal article" date="2014" name="Nature">
        <title>An environmental bacterial taxon with a large and distinct metabolic repertoire.</title>
        <authorList>
            <person name="Wilson M.C."/>
            <person name="Mori T."/>
            <person name="Ruckert C."/>
            <person name="Uria A.R."/>
            <person name="Helf M.J."/>
            <person name="Takada K."/>
            <person name="Gernert C."/>
            <person name="Steffens U.A."/>
            <person name="Heycke N."/>
            <person name="Schmitt S."/>
            <person name="Rinke C."/>
            <person name="Helfrich E.J."/>
            <person name="Brachmann A.O."/>
            <person name="Gurgui C."/>
            <person name="Wakimoto T."/>
            <person name="Kracht M."/>
            <person name="Crusemann M."/>
            <person name="Hentschel U."/>
            <person name="Abe I."/>
            <person name="Matsunaga S."/>
            <person name="Kalinowski J."/>
            <person name="Takeyama H."/>
            <person name="Piel J."/>
        </authorList>
    </citation>
    <scope>NUCLEOTIDE SEQUENCE [LARGE SCALE GENOMIC DNA]</scope>
    <source>
        <strain evidence="10">TSY1</strain>
    </source>
</reference>
<sequence>MTTYSGRKQGLMPVEAYLSQDWFDREQAILFTQCWQFAGLIEDVTEPGDYITAQAGLYPLVVVCGEDYRLRAFHNICRHRGTQLLRAAGKAQKVLTCPYHDWTYSINGQLQHIPEKETEFPDVDMTRLCLHPAAVETWRGMVFVHPQPSPSQPLMEWFTGVEDGLGPHQPEKLVEYVEGRLRHEVNANWKLVVENYIDGYHLSHLHSET</sequence>
<dbReference type="PROSITE" id="PS51296">
    <property type="entry name" value="RIESKE"/>
    <property type="match status" value="1"/>
</dbReference>
<dbReference type="SUPFAM" id="SSF50022">
    <property type="entry name" value="ISP domain"/>
    <property type="match status" value="1"/>
</dbReference>
<dbReference type="Pfam" id="PF00355">
    <property type="entry name" value="Rieske"/>
    <property type="match status" value="1"/>
</dbReference>
<dbReference type="GO" id="GO:0016491">
    <property type="term" value="F:oxidoreductase activity"/>
    <property type="evidence" value="ECO:0007669"/>
    <property type="project" value="UniProtKB-KW"/>
</dbReference>
<protein>
    <recommendedName>
        <fullName evidence="8">Rieske domain-containing protein</fullName>
    </recommendedName>
</protein>
<evidence type="ECO:0000313" key="10">
    <source>
        <dbReference type="Proteomes" id="UP000019141"/>
    </source>
</evidence>
<dbReference type="PANTHER" id="PTHR43756">
    <property type="entry name" value="CHOLINE MONOOXYGENASE, CHLOROPLASTIC"/>
    <property type="match status" value="1"/>
</dbReference>
<keyword evidence="4" id="KW-0560">Oxidoreductase</keyword>
<evidence type="ECO:0000256" key="6">
    <source>
        <dbReference type="ARBA" id="ARBA00023014"/>
    </source>
</evidence>
<keyword evidence="6" id="KW-0411">Iron-sulfur</keyword>
<dbReference type="AlphaFoldDB" id="W4LJ11"/>
<comment type="cofactor">
    <cofactor evidence="1">
        <name>Fe cation</name>
        <dbReference type="ChEBI" id="CHEBI:24875"/>
    </cofactor>
</comment>
<feature type="domain" description="Rieske" evidence="8">
    <location>
        <begin position="35"/>
        <end position="144"/>
    </location>
</feature>